<organism evidence="1 2">
    <name type="scientific">Scutellospora calospora</name>
    <dbReference type="NCBI Taxonomy" id="85575"/>
    <lineage>
        <taxon>Eukaryota</taxon>
        <taxon>Fungi</taxon>
        <taxon>Fungi incertae sedis</taxon>
        <taxon>Mucoromycota</taxon>
        <taxon>Glomeromycotina</taxon>
        <taxon>Glomeromycetes</taxon>
        <taxon>Diversisporales</taxon>
        <taxon>Gigasporaceae</taxon>
        <taxon>Scutellospora</taxon>
    </lineage>
</organism>
<sequence length="486" mass="56332">MLPLPNDCVREIINYIKDDFSSLHSCLTVNKQFGETAAEIFWKNLWTSRSHVGFHEGAFDFWTAALRTLKSCLPNDSKDLLNHNGVTIPHPNQSNQLYYDYPSYCKTIDCLAISNMIEQVISVTHENDRPRRLAYIQHLLQEEICKLFINRNHSIPTLKLDVLPIAYLPGADRCFENLSELHCHTATPDLLFYALARICKNIQNIIIDFYDEDNLGLSGLIDVQQNLKRLECRIDELAEYQRFPAIMDVIKSNTSSFVHLELLHFTCIPPSIISSMQNLQTLKILLAKMPHDDVWEELAAIRLPKLETLHISLDSLRIESLNPLIANNNGNLTELIIDFSPRNNQSIFFNETVAQFCPNLKVFATWFLNSEFDVLEEILTKCQYLEDLFLQAFNENGYRLFKLLGKVTPKHFWTLGLLGNWCDPSDSLESCFECWEMKKNHVSLIFSMNVCIDSKHMDLILKYREKGVVRRYKTVKNPVKHEFNYS</sequence>
<dbReference type="EMBL" id="CAJVPM010001009">
    <property type="protein sequence ID" value="CAG8457454.1"/>
    <property type="molecule type" value="Genomic_DNA"/>
</dbReference>
<comment type="caution">
    <text evidence="1">The sequence shown here is derived from an EMBL/GenBank/DDBJ whole genome shotgun (WGS) entry which is preliminary data.</text>
</comment>
<reference evidence="1" key="1">
    <citation type="submission" date="2021-06" db="EMBL/GenBank/DDBJ databases">
        <authorList>
            <person name="Kallberg Y."/>
            <person name="Tangrot J."/>
            <person name="Rosling A."/>
        </authorList>
    </citation>
    <scope>NUCLEOTIDE SEQUENCE</scope>
    <source>
        <strain evidence="1">AU212A</strain>
    </source>
</reference>
<protein>
    <submittedName>
        <fullName evidence="1">8648_t:CDS:1</fullName>
    </submittedName>
</protein>
<accession>A0ACA9K7D3</accession>
<evidence type="ECO:0000313" key="1">
    <source>
        <dbReference type="EMBL" id="CAG8457454.1"/>
    </source>
</evidence>
<proteinExistence type="predicted"/>
<name>A0ACA9K7D3_9GLOM</name>
<keyword evidence="2" id="KW-1185">Reference proteome</keyword>
<gene>
    <name evidence="1" type="ORF">SCALOS_LOCUS1465</name>
</gene>
<dbReference type="Proteomes" id="UP000789860">
    <property type="component" value="Unassembled WGS sequence"/>
</dbReference>
<evidence type="ECO:0000313" key="2">
    <source>
        <dbReference type="Proteomes" id="UP000789860"/>
    </source>
</evidence>